<gene>
    <name evidence="2" type="ORF">ALAG00032_LOCUS14069</name>
</gene>
<sequence>MLLVCLCCCFMPSLALSIALQKSKELYTILSSEERNKVKIDQLIDEIIAEEKPIDIRNLGQGLWYSKYFRGSRPKWAPRQGSKNVAGQSYDIEEKSVENYAEIFGDKVYFLARGTFQPRTNSVSWPLDVDVMINNGGLIFFGFFLNFGIEGPGIQRILYCDQFIRIFQAVSDSPDLWEQQGLLVVQCRPV</sequence>
<feature type="chain" id="PRO_5030892375" description="Plastid lipid-associated protein/fibrillin conserved domain-containing protein" evidence="1">
    <location>
        <begin position="16"/>
        <end position="190"/>
    </location>
</feature>
<keyword evidence="1" id="KW-0732">Signal</keyword>
<dbReference type="AlphaFoldDB" id="A0A7S3K2Z3"/>
<evidence type="ECO:0000313" key="2">
    <source>
        <dbReference type="EMBL" id="CAE0373268.1"/>
    </source>
</evidence>
<accession>A0A7S3K2Z3</accession>
<proteinExistence type="predicted"/>
<reference evidence="2" key="1">
    <citation type="submission" date="2021-01" db="EMBL/GenBank/DDBJ databases">
        <authorList>
            <person name="Corre E."/>
            <person name="Pelletier E."/>
            <person name="Niang G."/>
            <person name="Scheremetjew M."/>
            <person name="Finn R."/>
            <person name="Kale V."/>
            <person name="Holt S."/>
            <person name="Cochrane G."/>
            <person name="Meng A."/>
            <person name="Brown T."/>
            <person name="Cohen L."/>
        </authorList>
    </citation>
    <scope>NUCLEOTIDE SEQUENCE</scope>
    <source>
        <strain evidence="2">CCMP1510</strain>
    </source>
</reference>
<evidence type="ECO:0000256" key="1">
    <source>
        <dbReference type="SAM" id="SignalP"/>
    </source>
</evidence>
<feature type="signal peptide" evidence="1">
    <location>
        <begin position="1"/>
        <end position="15"/>
    </location>
</feature>
<dbReference type="EMBL" id="HBIJ01021706">
    <property type="protein sequence ID" value="CAE0373268.1"/>
    <property type="molecule type" value="Transcribed_RNA"/>
</dbReference>
<organism evidence="2">
    <name type="scientific">Aureoumbra lagunensis</name>
    <dbReference type="NCBI Taxonomy" id="44058"/>
    <lineage>
        <taxon>Eukaryota</taxon>
        <taxon>Sar</taxon>
        <taxon>Stramenopiles</taxon>
        <taxon>Ochrophyta</taxon>
        <taxon>Pelagophyceae</taxon>
        <taxon>Pelagomonadales</taxon>
        <taxon>Aureoumbra</taxon>
    </lineage>
</organism>
<evidence type="ECO:0008006" key="3">
    <source>
        <dbReference type="Google" id="ProtNLM"/>
    </source>
</evidence>
<protein>
    <recommendedName>
        <fullName evidence="3">Plastid lipid-associated protein/fibrillin conserved domain-containing protein</fullName>
    </recommendedName>
</protein>
<name>A0A7S3K2Z3_9STRA</name>